<protein>
    <recommendedName>
        <fullName evidence="5">Cyclohexanone monooxygenase</fullName>
    </recommendedName>
</protein>
<evidence type="ECO:0000256" key="2">
    <source>
        <dbReference type="ARBA" id="ARBA00023033"/>
    </source>
</evidence>
<reference evidence="3" key="1">
    <citation type="submission" date="2023-01" db="EMBL/GenBank/DDBJ databases">
        <title>Exophiala dermititidis isolated from Cystic Fibrosis Patient.</title>
        <authorList>
            <person name="Kurbessoian T."/>
            <person name="Crocker A."/>
            <person name="Murante D."/>
            <person name="Hogan D.A."/>
            <person name="Stajich J.E."/>
        </authorList>
    </citation>
    <scope>NUCLEOTIDE SEQUENCE</scope>
    <source>
        <strain evidence="3">Ex8</strain>
    </source>
</reference>
<comment type="caution">
    <text evidence="3">The sequence shown here is derived from an EMBL/GenBank/DDBJ whole genome shotgun (WGS) entry which is preliminary data.</text>
</comment>
<dbReference type="Pfam" id="PF13738">
    <property type="entry name" value="Pyr_redox_3"/>
    <property type="match status" value="1"/>
</dbReference>
<dbReference type="Gene3D" id="3.50.50.60">
    <property type="entry name" value="FAD/NAD(P)-binding domain"/>
    <property type="match status" value="2"/>
</dbReference>
<evidence type="ECO:0008006" key="5">
    <source>
        <dbReference type="Google" id="ProtNLM"/>
    </source>
</evidence>
<sequence length="491" mass="55733">MADNNSFDVIIIGAGISGINAAYRLQEGIPDYKYTILEGRHEMGGTWSLFKYPGIRSDSDLHTFGFAWDPWKEDRCIADAPSILRYLKTTAERHGIAQHVQYGHQVESMNWSTEHQHWQLDVFVNGSEKPKQFYARHILLGTGYYDYTTGLETKIPGIQNFKNGPVVHPQFWPEDLDYTDKKVVIIGSGATAVTLLPSMTDKAKSVTMLQRSPSYFLPLPLVIPIDQFIKKVFPERWAYKLIRLRFLLFSFLFVNFCRLFPQRGIKLLRAATEKELPENIPFDPHFVPRYKPWQQRMCITPGGDFFAALRTGKANVVTDTIDTVTETGIKLKSGDHLDADIIITATGLKLRMGGGAKITVDGDAYPVNQKYVWRGAMLQDLPNLTFVLGYTDASWTLGADATSQLWVRLLKAARAKNMTSIVPRMDEKDRDLVLNKPLLNLNSSYIKAAEQDLPKGGDRGPWIPRSSYWKDIWHAKFGDIQTGLQFYRISS</sequence>
<accession>A0AAN6IPA9</accession>
<evidence type="ECO:0000256" key="1">
    <source>
        <dbReference type="ARBA" id="ARBA00001974"/>
    </source>
</evidence>
<dbReference type="PANTHER" id="PTHR43872">
    <property type="entry name" value="MONOOXYGENASE, PUTATIVE (AFU_ORTHOLOGUE AFUA_8G02570)-RELATED"/>
    <property type="match status" value="1"/>
</dbReference>
<evidence type="ECO:0000313" key="3">
    <source>
        <dbReference type="EMBL" id="KAJ8986429.1"/>
    </source>
</evidence>
<dbReference type="PANTHER" id="PTHR43872:SF1">
    <property type="entry name" value="MONOOXYGENASE, PUTATIVE (AFU_ORTHOLOGUE AFUA_8G02570)-RELATED"/>
    <property type="match status" value="1"/>
</dbReference>
<dbReference type="GO" id="GO:0004497">
    <property type="term" value="F:monooxygenase activity"/>
    <property type="evidence" value="ECO:0007669"/>
    <property type="project" value="UniProtKB-KW"/>
</dbReference>
<keyword evidence="2" id="KW-0560">Oxidoreductase</keyword>
<dbReference type="InterPro" id="IPR051820">
    <property type="entry name" value="FAD-binding_MO"/>
</dbReference>
<organism evidence="3 4">
    <name type="scientific">Exophiala dermatitidis</name>
    <name type="common">Black yeast-like fungus</name>
    <name type="synonym">Wangiella dermatitidis</name>
    <dbReference type="NCBI Taxonomy" id="5970"/>
    <lineage>
        <taxon>Eukaryota</taxon>
        <taxon>Fungi</taxon>
        <taxon>Dikarya</taxon>
        <taxon>Ascomycota</taxon>
        <taxon>Pezizomycotina</taxon>
        <taxon>Eurotiomycetes</taxon>
        <taxon>Chaetothyriomycetidae</taxon>
        <taxon>Chaetothyriales</taxon>
        <taxon>Herpotrichiellaceae</taxon>
        <taxon>Exophiala</taxon>
    </lineage>
</organism>
<dbReference type="EMBL" id="JAJGCB010000038">
    <property type="protein sequence ID" value="KAJ8986429.1"/>
    <property type="molecule type" value="Genomic_DNA"/>
</dbReference>
<dbReference type="InterPro" id="IPR036188">
    <property type="entry name" value="FAD/NAD-bd_sf"/>
</dbReference>
<evidence type="ECO:0000313" key="4">
    <source>
        <dbReference type="Proteomes" id="UP001161757"/>
    </source>
</evidence>
<dbReference type="SUPFAM" id="SSF51905">
    <property type="entry name" value="FAD/NAD(P)-binding domain"/>
    <property type="match status" value="1"/>
</dbReference>
<comment type="cofactor">
    <cofactor evidence="1">
        <name>FAD</name>
        <dbReference type="ChEBI" id="CHEBI:57692"/>
    </cofactor>
</comment>
<dbReference type="PRINTS" id="PR00368">
    <property type="entry name" value="FADPNR"/>
</dbReference>
<proteinExistence type="predicted"/>
<dbReference type="AlphaFoldDB" id="A0AAN6IPA9"/>
<name>A0AAN6IPA9_EXODE</name>
<gene>
    <name evidence="3" type="ORF">HRR80_009478</name>
</gene>
<keyword evidence="2" id="KW-0503">Monooxygenase</keyword>
<dbReference type="Proteomes" id="UP001161757">
    <property type="component" value="Unassembled WGS sequence"/>
</dbReference>